<proteinExistence type="inferred from homology"/>
<evidence type="ECO:0000256" key="3">
    <source>
        <dbReference type="ARBA" id="ARBA00022737"/>
    </source>
</evidence>
<dbReference type="GO" id="GO:0016020">
    <property type="term" value="C:membrane"/>
    <property type="evidence" value="ECO:0007669"/>
    <property type="project" value="UniProtKB-SubCell"/>
</dbReference>
<keyword evidence="2" id="KW-0433">Leucine-rich repeat</keyword>
<evidence type="ECO:0000313" key="8">
    <source>
        <dbReference type="RefSeq" id="XP_027067759.2"/>
    </source>
</evidence>
<feature type="signal peptide" evidence="5">
    <location>
        <begin position="1"/>
        <end position="22"/>
    </location>
</feature>
<keyword evidence="3" id="KW-0677">Repeat</keyword>
<evidence type="ECO:0000313" key="7">
    <source>
        <dbReference type="Proteomes" id="UP001652660"/>
    </source>
</evidence>
<feature type="domain" description="Leucine-rich repeat-containing N-terminal plant-type" evidence="6">
    <location>
        <begin position="28"/>
        <end position="62"/>
    </location>
</feature>
<dbReference type="GO" id="GO:0004674">
    <property type="term" value="F:protein serine/threonine kinase activity"/>
    <property type="evidence" value="ECO:0007669"/>
    <property type="project" value="UniProtKB-KW"/>
</dbReference>
<reference evidence="8" key="2">
    <citation type="submission" date="2025-08" db="UniProtKB">
        <authorList>
            <consortium name="RefSeq"/>
        </authorList>
    </citation>
    <scope>IDENTIFICATION</scope>
    <source>
        <tissue evidence="8">Leaves</tissue>
    </source>
</reference>
<evidence type="ECO:0000256" key="1">
    <source>
        <dbReference type="ARBA" id="ARBA00004196"/>
    </source>
</evidence>
<organism evidence="7 8">
    <name type="scientific">Coffea arabica</name>
    <name type="common">Arabian coffee</name>
    <dbReference type="NCBI Taxonomy" id="13443"/>
    <lineage>
        <taxon>Eukaryota</taxon>
        <taxon>Viridiplantae</taxon>
        <taxon>Streptophyta</taxon>
        <taxon>Embryophyta</taxon>
        <taxon>Tracheophyta</taxon>
        <taxon>Spermatophyta</taxon>
        <taxon>Magnoliopsida</taxon>
        <taxon>eudicotyledons</taxon>
        <taxon>Gunneridae</taxon>
        <taxon>Pentapetalae</taxon>
        <taxon>asterids</taxon>
        <taxon>lamiids</taxon>
        <taxon>Gentianales</taxon>
        <taxon>Rubiaceae</taxon>
        <taxon>Ixoroideae</taxon>
        <taxon>Gardenieae complex</taxon>
        <taxon>Bertiereae - Coffeeae clade</taxon>
        <taxon>Coffeeae</taxon>
        <taxon>Coffea</taxon>
    </lineage>
</organism>
<dbReference type="AlphaFoldDB" id="A0A6P6SPB4"/>
<feature type="chain" id="PRO_5045664851" evidence="5">
    <location>
        <begin position="23"/>
        <end position="363"/>
    </location>
</feature>
<protein>
    <submittedName>
        <fullName evidence="8">Leucine-rich repeat receptor protein kinase HPCA1-like</fullName>
    </submittedName>
</protein>
<evidence type="ECO:0000259" key="6">
    <source>
        <dbReference type="Pfam" id="PF08263"/>
    </source>
</evidence>
<dbReference type="PANTHER" id="PTHR48059:SF30">
    <property type="entry name" value="OS06G0587000 PROTEIN"/>
    <property type="match status" value="1"/>
</dbReference>
<dbReference type="Pfam" id="PF08263">
    <property type="entry name" value="LRRNT_2"/>
    <property type="match status" value="1"/>
</dbReference>
<comment type="subcellular location">
    <subcellularLocation>
        <location evidence="1">Cell envelope</location>
    </subcellularLocation>
</comment>
<dbReference type="InterPro" id="IPR013210">
    <property type="entry name" value="LRR_N_plant-typ"/>
</dbReference>
<gene>
    <name evidence="8" type="primary">LOC113693412</name>
</gene>
<name>A0A6P6SPB4_COFAR</name>
<keyword evidence="7" id="KW-1185">Reference proteome</keyword>
<dbReference type="PANTHER" id="PTHR48059">
    <property type="entry name" value="POLYGALACTURONASE INHIBITOR 1"/>
    <property type="match status" value="1"/>
</dbReference>
<reference evidence="7" key="1">
    <citation type="journal article" date="2025" name="Foods">
        <title>Unveiling the Microbial Signatures of Arabica Coffee Cherries: Insights into Ripeness Specific Diversity, Functional Traits, and Implications for Quality and Safety.</title>
        <authorList>
            <consortium name="RefSeq"/>
            <person name="Tenea G.N."/>
            <person name="Cifuentes V."/>
            <person name="Reyes P."/>
            <person name="Cevallos-Vallejos M."/>
        </authorList>
    </citation>
    <scope>NUCLEOTIDE SEQUENCE [LARGE SCALE GENOMIC DNA]</scope>
</reference>
<sequence>MAVIKLLICCLLLPAGCSLISSETDPGDAAVLCYLREHWHNTPASWSESDDPCGGSWEGVTCINSRVTGLYLSFNKELSGSIIPQIGALQNLETLVLEECSFTGTLPAELGNLEELSFLSLNGNNFTGEIPPSLGNLSKLTWLNLADNRLTGSIPVSTYRIPGLDLLHNLKHLVLSGNQLSGPIPQKLFSSNMVFNKILLSGNQLSGGIPLTIGLVQTLQTLFLGENSLAGKIPSNINNLTNLIALDMPNNRLSGPLPNLSGMNSLLRVELSNNSFEVSEAPAWFSTLPSLNILNIDNGPLCGLLPPTLFSLPDLAVVSLRNNAFNGTLLIGSNINQNILSVDLENNGISSISIDPVFKSKLK</sequence>
<comment type="similarity">
    <text evidence="4">Belongs to the polygalacturonase-inhibiting protein family.</text>
</comment>
<dbReference type="OrthoDB" id="2015206at2759"/>
<dbReference type="Pfam" id="PF00560">
    <property type="entry name" value="LRR_1"/>
    <property type="match status" value="5"/>
</dbReference>
<evidence type="ECO:0000256" key="2">
    <source>
        <dbReference type="ARBA" id="ARBA00022614"/>
    </source>
</evidence>
<dbReference type="InterPro" id="IPR051848">
    <property type="entry name" value="PGIP"/>
</dbReference>
<dbReference type="Gene3D" id="3.80.10.10">
    <property type="entry name" value="Ribonuclease Inhibitor"/>
    <property type="match status" value="3"/>
</dbReference>
<dbReference type="GO" id="GO:0005524">
    <property type="term" value="F:ATP binding"/>
    <property type="evidence" value="ECO:0007669"/>
    <property type="project" value="UniProtKB-KW"/>
</dbReference>
<dbReference type="InterPro" id="IPR032675">
    <property type="entry name" value="LRR_dom_sf"/>
</dbReference>
<dbReference type="GeneID" id="113693412"/>
<dbReference type="SUPFAM" id="SSF52058">
    <property type="entry name" value="L domain-like"/>
    <property type="match status" value="1"/>
</dbReference>
<dbReference type="Proteomes" id="UP001652660">
    <property type="component" value="Chromosome 6c"/>
</dbReference>
<dbReference type="RefSeq" id="XP_027067759.2">
    <property type="nucleotide sequence ID" value="XM_027211958.2"/>
</dbReference>
<evidence type="ECO:0000256" key="5">
    <source>
        <dbReference type="SAM" id="SignalP"/>
    </source>
</evidence>
<dbReference type="InterPro" id="IPR001611">
    <property type="entry name" value="Leu-rich_rpt"/>
</dbReference>
<accession>A0A6P6SPB4</accession>
<evidence type="ECO:0000256" key="4">
    <source>
        <dbReference type="ARBA" id="ARBA00038043"/>
    </source>
</evidence>
<keyword evidence="5" id="KW-0732">Signal</keyword>